<dbReference type="HAMAP" id="MF_01411">
    <property type="entry name" value="LPS_assembly_LptD"/>
    <property type="match status" value="1"/>
</dbReference>
<dbReference type="OrthoDB" id="9760225at2"/>
<dbReference type="PANTHER" id="PTHR30189">
    <property type="entry name" value="LPS-ASSEMBLY PROTEIN"/>
    <property type="match status" value="1"/>
</dbReference>
<dbReference type="Proteomes" id="UP000242205">
    <property type="component" value="Chromosome"/>
</dbReference>
<dbReference type="GO" id="GO:1990351">
    <property type="term" value="C:transporter complex"/>
    <property type="evidence" value="ECO:0007669"/>
    <property type="project" value="TreeGrafter"/>
</dbReference>
<keyword evidence="1" id="KW-0998">Cell outer membrane</keyword>
<dbReference type="InterPro" id="IPR050218">
    <property type="entry name" value="LptD"/>
</dbReference>
<dbReference type="Pfam" id="PF04453">
    <property type="entry name" value="LptD"/>
    <property type="match status" value="1"/>
</dbReference>
<dbReference type="GO" id="GO:0009279">
    <property type="term" value="C:cell outer membrane"/>
    <property type="evidence" value="ECO:0007669"/>
    <property type="project" value="UniProtKB-SubCell"/>
</dbReference>
<feature type="domain" description="LptD C-terminal" evidence="2">
    <location>
        <begin position="327"/>
        <end position="686"/>
    </location>
</feature>
<dbReference type="KEGG" id="atw:C0099_04040"/>
<dbReference type="GO" id="GO:0043165">
    <property type="term" value="P:Gram-negative-bacterium-type cell outer membrane assembly"/>
    <property type="evidence" value="ECO:0007669"/>
    <property type="project" value="UniProtKB-UniRule"/>
</dbReference>
<protein>
    <recommendedName>
        <fullName evidence="1">LPS-assembly protein LptD</fullName>
    </recommendedName>
</protein>
<evidence type="ECO:0000313" key="3">
    <source>
        <dbReference type="EMBL" id="AUN94182.1"/>
    </source>
</evidence>
<organism evidence="3 4">
    <name type="scientific">Pseudazoarcus pumilus</name>
    <dbReference type="NCBI Taxonomy" id="2067960"/>
    <lineage>
        <taxon>Bacteria</taxon>
        <taxon>Pseudomonadati</taxon>
        <taxon>Pseudomonadota</taxon>
        <taxon>Betaproteobacteria</taxon>
        <taxon>Rhodocyclales</taxon>
        <taxon>Zoogloeaceae</taxon>
        <taxon>Pseudazoarcus</taxon>
    </lineage>
</organism>
<dbReference type="GO" id="GO:0015920">
    <property type="term" value="P:lipopolysaccharide transport"/>
    <property type="evidence" value="ECO:0007669"/>
    <property type="project" value="InterPro"/>
</dbReference>
<keyword evidence="1" id="KW-0472">Membrane</keyword>
<comment type="caution">
    <text evidence="1">Lacks conserved residue(s) required for the propagation of feature annotation.</text>
</comment>
<evidence type="ECO:0000256" key="1">
    <source>
        <dbReference type="HAMAP-Rule" id="MF_01411"/>
    </source>
</evidence>
<reference evidence="3 4" key="1">
    <citation type="submission" date="2018-01" db="EMBL/GenBank/DDBJ databases">
        <authorList>
            <person name="Fu G.-Y."/>
        </authorList>
    </citation>
    <scope>NUCLEOTIDE SEQUENCE [LARGE SCALE GENOMIC DNA]</scope>
    <source>
        <strain evidence="3 4">SY39</strain>
    </source>
</reference>
<keyword evidence="4" id="KW-1185">Reference proteome</keyword>
<comment type="subcellular location">
    <subcellularLocation>
        <location evidence="1">Cell outer membrane</location>
    </subcellularLocation>
</comment>
<dbReference type="InterPro" id="IPR007543">
    <property type="entry name" value="LptD_C"/>
</dbReference>
<dbReference type="InterPro" id="IPR020889">
    <property type="entry name" value="LipoPS_assembly_LptD"/>
</dbReference>
<sequence length="778" mass="87448">MTAMGEHLRDTRYDRRRLRVVSLLILCFPGLTNAGALAPLRVDPSLLGGRAASPAAASAAAGEAVSVKPELSDGETTVRATSIRGLRTVEVVAEGEAEIVRDDFRLAANRLTYNELTDEVVAEGDVLLQRGEDRLESPRGNLVLYERVGQFESPEYSFVIPSRSEEAPGRTIVGRGRADRISLEGENQFRAEGATWTTCKPDSEDWFIRAEEIELDFDRQVGTARGSSLVFMDVPLLYWPRMSFPLAEQRQSGFLVPSVAASNKTGFDVTVPYYWNIAPNYDATIVPRVMSRRGLQLGAEFRYLTPTYNGQTRIEWLPQDRVTGEARGLGSVQHAHALTQRLHASVNLNAVTDDQYFEDLSSTLQVSSRRNLLREGRLDYRGDWWQASMLAQGYQNLRDDEPYQRLPQFVVSAYRDDLPGGAEFIFDSEVVNFRHSDDAFIDGRRYNLYPQLALPFVRPGWFVKPKIGFHYTSYDLDDPVMPGGATSITRSLPIFSVDSGMVFERDSNLFGRAFQQTLEPRLYYVNIPYEDQSEIPVFDTARYDFGFAQIFTENRYAGIDRIGDANQITAALTSRFIESDSGIERMRVTVGQRYHLEDRRVALPGESLSNFGRTDVLAAFSGRISRSISLDAAMQYNPENQNTQRTNVRVRFQPERNKVFNIGYRFSRDVLRDIDVSAQWPLGGRWYGVGRVTRSIDENRITEALAGLEYVSTCGCWAVRTAVHRFAITPDDVTNAFFLQLQLTGLGGIGPSPVNLLKRSVPGYGMINESVSDPWFGP</sequence>
<proteinExistence type="inferred from homology"/>
<dbReference type="PANTHER" id="PTHR30189:SF1">
    <property type="entry name" value="LPS-ASSEMBLY PROTEIN LPTD"/>
    <property type="match status" value="1"/>
</dbReference>
<name>A0A2I6S4J6_9RHOO</name>
<evidence type="ECO:0000313" key="4">
    <source>
        <dbReference type="Proteomes" id="UP000242205"/>
    </source>
</evidence>
<comment type="function">
    <text evidence="1">Together with LptE, is involved in the assembly of lipopolysaccharide (LPS) at the surface of the outer membrane.</text>
</comment>
<accession>A0A2I6S4J6</accession>
<gene>
    <name evidence="1" type="primary">lptD</name>
    <name evidence="3" type="ORF">C0099_04040</name>
</gene>
<comment type="similarity">
    <text evidence="1">Belongs to the LptD family.</text>
</comment>
<comment type="subunit">
    <text evidence="1">Component of the lipopolysaccharide transport and assembly complex. Interacts with LptE and LptA.</text>
</comment>
<dbReference type="AlphaFoldDB" id="A0A2I6S4J6"/>
<keyword evidence="1" id="KW-0732">Signal</keyword>
<dbReference type="EMBL" id="CP025682">
    <property type="protein sequence ID" value="AUN94182.1"/>
    <property type="molecule type" value="Genomic_DNA"/>
</dbReference>
<evidence type="ECO:0000259" key="2">
    <source>
        <dbReference type="Pfam" id="PF04453"/>
    </source>
</evidence>